<evidence type="ECO:0000313" key="11">
    <source>
        <dbReference type="Proteomes" id="UP001017257"/>
    </source>
</evidence>
<dbReference type="InterPro" id="IPR005467">
    <property type="entry name" value="His_kinase_dom"/>
</dbReference>
<keyword evidence="6 10" id="KW-0418">Kinase</keyword>
<dbReference type="SMART" id="SM00065">
    <property type="entry name" value="GAF"/>
    <property type="match status" value="1"/>
</dbReference>
<evidence type="ECO:0000256" key="8">
    <source>
        <dbReference type="ARBA" id="ARBA00023012"/>
    </source>
</evidence>
<evidence type="ECO:0000256" key="1">
    <source>
        <dbReference type="ARBA" id="ARBA00000085"/>
    </source>
</evidence>
<dbReference type="SUPFAM" id="SSF47384">
    <property type="entry name" value="Homodimeric domain of signal transducing histidine kinase"/>
    <property type="match status" value="1"/>
</dbReference>
<evidence type="ECO:0000256" key="3">
    <source>
        <dbReference type="ARBA" id="ARBA00022553"/>
    </source>
</evidence>
<sequence length="401" mass="43784">MTTNFEADLAAIDRIQAVPTILEVICRTTGMGFAAVARVSEDRWIACAVRDNIQFGLRPGGELKLETTICHEIRQAGTEVVIDHVAEDPTYCRHHTPAMYGFQSYISMPVVLADGTFFGTLCAIDPRPARLNNPETIGMFKLFAELIGFHLSAGERLTASEADLATSEADLLDERRTSELREQFIAVLGHDLRNPLASIDAGAKMLRRESLSPEGSTIVGLIQNSVGRMAELIDNVLDFAHGRLGSGLTLDRDAHVPLGEVLEQVVDELRAAWPERRIDTHLNVTKTVSCDRARMAQLLSNLVANALTHGASEKPIVVRAATLDGSFELSVANQGEPIPPATLKRLFQPFFRVAARPSQQGLGLGLYIACEIARAHGGSLDVTSDQEETRFTFKMPLVQGF</sequence>
<keyword evidence="11" id="KW-1185">Reference proteome</keyword>
<evidence type="ECO:0000256" key="5">
    <source>
        <dbReference type="ARBA" id="ARBA00022741"/>
    </source>
</evidence>
<name>A0ABY5S0N0_9HYPH</name>
<dbReference type="Pfam" id="PF02518">
    <property type="entry name" value="HATPase_c"/>
    <property type="match status" value="1"/>
</dbReference>
<dbReference type="CDD" id="cd00075">
    <property type="entry name" value="HATPase"/>
    <property type="match status" value="1"/>
</dbReference>
<evidence type="ECO:0000259" key="9">
    <source>
        <dbReference type="PROSITE" id="PS50109"/>
    </source>
</evidence>
<keyword evidence="4" id="KW-0808">Transferase</keyword>
<dbReference type="PRINTS" id="PR00344">
    <property type="entry name" value="BCTRLSENSOR"/>
</dbReference>
<dbReference type="InterPro" id="IPR004358">
    <property type="entry name" value="Sig_transdc_His_kin-like_C"/>
</dbReference>
<dbReference type="InterPro" id="IPR050351">
    <property type="entry name" value="BphY/WalK/GraS-like"/>
</dbReference>
<keyword evidence="7" id="KW-0067">ATP-binding</keyword>
<dbReference type="GO" id="GO:0016301">
    <property type="term" value="F:kinase activity"/>
    <property type="evidence" value="ECO:0007669"/>
    <property type="project" value="UniProtKB-KW"/>
</dbReference>
<dbReference type="Pfam" id="PF00512">
    <property type="entry name" value="HisKA"/>
    <property type="match status" value="1"/>
</dbReference>
<dbReference type="EMBL" id="CP102845">
    <property type="protein sequence ID" value="UVF21607.1"/>
    <property type="molecule type" value="Genomic_DNA"/>
</dbReference>
<dbReference type="InterPro" id="IPR003594">
    <property type="entry name" value="HATPase_dom"/>
</dbReference>
<protein>
    <recommendedName>
        <fullName evidence="2">histidine kinase</fullName>
        <ecNumber evidence="2">2.7.13.3</ecNumber>
    </recommendedName>
</protein>
<accession>A0ABY5S0N0</accession>
<dbReference type="InterPro" id="IPR003018">
    <property type="entry name" value="GAF"/>
</dbReference>
<dbReference type="SUPFAM" id="SSF55781">
    <property type="entry name" value="GAF domain-like"/>
    <property type="match status" value="1"/>
</dbReference>
<dbReference type="InterPro" id="IPR036097">
    <property type="entry name" value="HisK_dim/P_sf"/>
</dbReference>
<keyword evidence="3" id="KW-0597">Phosphoprotein</keyword>
<evidence type="ECO:0000256" key="2">
    <source>
        <dbReference type="ARBA" id="ARBA00012438"/>
    </source>
</evidence>
<dbReference type="InterPro" id="IPR003661">
    <property type="entry name" value="HisK_dim/P_dom"/>
</dbReference>
<dbReference type="RefSeq" id="WP_173947309.1">
    <property type="nucleotide sequence ID" value="NZ_CP102845.1"/>
</dbReference>
<reference evidence="10" key="1">
    <citation type="submission" date="2022-08" db="EMBL/GenBank/DDBJ databases">
        <title>Microvirga terrae sp. nov., isolated from soil.</title>
        <authorList>
            <person name="Kim K.H."/>
            <person name="Seo Y.L."/>
            <person name="Kim J.M."/>
            <person name="Lee J.K."/>
            <person name="Han D.M."/>
            <person name="Jeon C.O."/>
        </authorList>
    </citation>
    <scope>NUCLEOTIDE SEQUENCE</scope>
    <source>
        <strain evidence="10">R24</strain>
    </source>
</reference>
<gene>
    <name evidence="10" type="ORF">HPT29_011020</name>
</gene>
<evidence type="ECO:0000256" key="7">
    <source>
        <dbReference type="ARBA" id="ARBA00022840"/>
    </source>
</evidence>
<dbReference type="SUPFAM" id="SSF55874">
    <property type="entry name" value="ATPase domain of HSP90 chaperone/DNA topoisomerase II/histidine kinase"/>
    <property type="match status" value="1"/>
</dbReference>
<evidence type="ECO:0000256" key="6">
    <source>
        <dbReference type="ARBA" id="ARBA00022777"/>
    </source>
</evidence>
<dbReference type="SMART" id="SM00388">
    <property type="entry name" value="HisKA"/>
    <property type="match status" value="1"/>
</dbReference>
<dbReference type="Proteomes" id="UP001017257">
    <property type="component" value="Chromosome"/>
</dbReference>
<comment type="catalytic activity">
    <reaction evidence="1">
        <text>ATP + protein L-histidine = ADP + protein N-phospho-L-histidine.</text>
        <dbReference type="EC" id="2.7.13.3"/>
    </reaction>
</comment>
<dbReference type="Gene3D" id="3.30.565.10">
    <property type="entry name" value="Histidine kinase-like ATPase, C-terminal domain"/>
    <property type="match status" value="1"/>
</dbReference>
<dbReference type="InterPro" id="IPR036890">
    <property type="entry name" value="HATPase_C_sf"/>
</dbReference>
<dbReference type="PROSITE" id="PS50109">
    <property type="entry name" value="HIS_KIN"/>
    <property type="match status" value="1"/>
</dbReference>
<proteinExistence type="predicted"/>
<dbReference type="Gene3D" id="3.30.450.40">
    <property type="match status" value="1"/>
</dbReference>
<organism evidence="10 11">
    <name type="scientific">Microvirga terrae</name>
    <dbReference type="NCBI Taxonomy" id="2740529"/>
    <lineage>
        <taxon>Bacteria</taxon>
        <taxon>Pseudomonadati</taxon>
        <taxon>Pseudomonadota</taxon>
        <taxon>Alphaproteobacteria</taxon>
        <taxon>Hyphomicrobiales</taxon>
        <taxon>Methylobacteriaceae</taxon>
        <taxon>Microvirga</taxon>
    </lineage>
</organism>
<dbReference type="Gene3D" id="1.10.287.130">
    <property type="match status" value="1"/>
</dbReference>
<dbReference type="PANTHER" id="PTHR42878:SF7">
    <property type="entry name" value="SENSOR HISTIDINE KINASE GLRK"/>
    <property type="match status" value="1"/>
</dbReference>
<evidence type="ECO:0000256" key="4">
    <source>
        <dbReference type="ARBA" id="ARBA00022679"/>
    </source>
</evidence>
<dbReference type="InterPro" id="IPR029016">
    <property type="entry name" value="GAF-like_dom_sf"/>
</dbReference>
<dbReference type="CDD" id="cd00082">
    <property type="entry name" value="HisKA"/>
    <property type="match status" value="1"/>
</dbReference>
<keyword evidence="8" id="KW-0902">Two-component regulatory system</keyword>
<feature type="domain" description="Histidine kinase" evidence="9">
    <location>
        <begin position="187"/>
        <end position="399"/>
    </location>
</feature>
<evidence type="ECO:0000313" key="10">
    <source>
        <dbReference type="EMBL" id="UVF21607.1"/>
    </source>
</evidence>
<dbReference type="SMART" id="SM00387">
    <property type="entry name" value="HATPase_c"/>
    <property type="match status" value="1"/>
</dbReference>
<dbReference type="EC" id="2.7.13.3" evidence="2"/>
<dbReference type="PANTHER" id="PTHR42878">
    <property type="entry name" value="TWO-COMPONENT HISTIDINE KINASE"/>
    <property type="match status" value="1"/>
</dbReference>
<keyword evidence="5" id="KW-0547">Nucleotide-binding</keyword>
<dbReference type="Pfam" id="PF01590">
    <property type="entry name" value="GAF"/>
    <property type="match status" value="1"/>
</dbReference>